<dbReference type="HOGENOM" id="CLU_2126061_0_0_1"/>
<keyword evidence="2" id="KW-0963">Cytoplasm</keyword>
<evidence type="ECO:0000313" key="6">
    <source>
        <dbReference type="Proteomes" id="UP000019132"/>
    </source>
</evidence>
<evidence type="ECO:0000256" key="3">
    <source>
        <dbReference type="ARBA" id="ARBA00023212"/>
    </source>
</evidence>
<reference evidence="6" key="2">
    <citation type="submission" date="2010-04" db="EMBL/GenBank/DDBJ databases">
        <authorList>
            <person name="Buell R."/>
            <person name="Hamilton J."/>
            <person name="Hostetler J."/>
        </authorList>
    </citation>
    <scope>NUCLEOTIDE SEQUENCE [LARGE SCALE GENOMIC DNA]</scope>
    <source>
        <strain evidence="6">DAOM:BR144</strain>
    </source>
</reference>
<evidence type="ECO:0000259" key="4">
    <source>
        <dbReference type="Pfam" id="PF13925"/>
    </source>
</evidence>
<name>K3W9W8_GLOUD</name>
<reference evidence="6" key="1">
    <citation type="journal article" date="2010" name="Genome Biol.">
        <title>Genome sequence of the necrotrophic plant pathogen Pythium ultimum reveals original pathogenicity mechanisms and effector repertoire.</title>
        <authorList>
            <person name="Levesque C.A."/>
            <person name="Brouwer H."/>
            <person name="Cano L."/>
            <person name="Hamilton J.P."/>
            <person name="Holt C."/>
            <person name="Huitema E."/>
            <person name="Raffaele S."/>
            <person name="Robideau G.P."/>
            <person name="Thines M."/>
            <person name="Win J."/>
            <person name="Zerillo M.M."/>
            <person name="Beakes G.W."/>
            <person name="Boore J.L."/>
            <person name="Busam D."/>
            <person name="Dumas B."/>
            <person name="Ferriera S."/>
            <person name="Fuerstenberg S.I."/>
            <person name="Gachon C.M."/>
            <person name="Gaulin E."/>
            <person name="Govers F."/>
            <person name="Grenville-Briggs L."/>
            <person name="Horner N."/>
            <person name="Hostetler J."/>
            <person name="Jiang R.H."/>
            <person name="Johnson J."/>
            <person name="Krajaejun T."/>
            <person name="Lin H."/>
            <person name="Meijer H.J."/>
            <person name="Moore B."/>
            <person name="Morris P."/>
            <person name="Phuntmart V."/>
            <person name="Puiu D."/>
            <person name="Shetty J."/>
            <person name="Stajich J.E."/>
            <person name="Tripathy S."/>
            <person name="Wawra S."/>
            <person name="van West P."/>
            <person name="Whitty B.R."/>
            <person name="Coutinho P.M."/>
            <person name="Henrissat B."/>
            <person name="Martin F."/>
            <person name="Thomas P.D."/>
            <person name="Tyler B.M."/>
            <person name="De Vries R.P."/>
            <person name="Kamoun S."/>
            <person name="Yandell M."/>
            <person name="Tisserat N."/>
            <person name="Buell C.R."/>
        </authorList>
    </citation>
    <scope>NUCLEOTIDE SEQUENCE</scope>
    <source>
        <strain evidence="6">DAOM:BR144</strain>
    </source>
</reference>
<proteinExistence type="predicted"/>
<keyword evidence="6" id="KW-1185">Reference proteome</keyword>
<dbReference type="GO" id="GO:0005856">
    <property type="term" value="C:cytoskeleton"/>
    <property type="evidence" value="ECO:0007669"/>
    <property type="project" value="UniProtKB-SubCell"/>
</dbReference>
<accession>K3W9W8</accession>
<dbReference type="eggNOG" id="KOG0267">
    <property type="taxonomic scope" value="Eukaryota"/>
</dbReference>
<evidence type="ECO:0000256" key="1">
    <source>
        <dbReference type="ARBA" id="ARBA00004245"/>
    </source>
</evidence>
<dbReference type="AlphaFoldDB" id="K3W9W8"/>
<reference evidence="5" key="3">
    <citation type="submission" date="2015-02" db="UniProtKB">
        <authorList>
            <consortium name="EnsemblProtists"/>
        </authorList>
    </citation>
    <scope>IDENTIFICATION</scope>
    <source>
        <strain evidence="5">DAOM BR144</strain>
    </source>
</reference>
<dbReference type="Proteomes" id="UP000019132">
    <property type="component" value="Unassembled WGS sequence"/>
</dbReference>
<dbReference type="VEuPathDB" id="FungiDB:PYU1_G001758"/>
<dbReference type="STRING" id="431595.K3W9W8"/>
<feature type="domain" description="Katanin p80 subunit C-terminal" evidence="4">
    <location>
        <begin position="25"/>
        <end position="112"/>
    </location>
</feature>
<dbReference type="OMA" id="FEMYVIL"/>
<organism evidence="5 6">
    <name type="scientific">Globisporangium ultimum (strain ATCC 200006 / CBS 805.95 / DAOM BR144)</name>
    <name type="common">Pythium ultimum</name>
    <dbReference type="NCBI Taxonomy" id="431595"/>
    <lineage>
        <taxon>Eukaryota</taxon>
        <taxon>Sar</taxon>
        <taxon>Stramenopiles</taxon>
        <taxon>Oomycota</taxon>
        <taxon>Peronosporomycetes</taxon>
        <taxon>Pythiales</taxon>
        <taxon>Pythiaceae</taxon>
        <taxon>Globisporangium</taxon>
    </lineage>
</organism>
<protein>
    <recommendedName>
        <fullName evidence="4">Katanin p80 subunit C-terminal domain-containing protein</fullName>
    </recommendedName>
</protein>
<comment type="subcellular location">
    <subcellularLocation>
        <location evidence="1">Cytoplasm</location>
        <location evidence="1">Cytoskeleton</location>
    </subcellularLocation>
</comment>
<dbReference type="EnsemblProtists" id="PYU1_T001759">
    <property type="protein sequence ID" value="PYU1_T001759"/>
    <property type="gene ID" value="PYU1_G001758"/>
</dbReference>
<sequence>MFDKAPTTLREEIVTADYIMELRCGMDTCVKTFKARQKAIQQLLVYWEKGNLLDGFRFLSQLPNGKREALVVDVLRITDFQALGLDLEGCTLLLPLVTELLVSKFEMYVILGTD</sequence>
<dbReference type="InterPro" id="IPR028021">
    <property type="entry name" value="Katanin_C-terminal"/>
</dbReference>
<dbReference type="InParanoid" id="K3W9W8"/>
<dbReference type="GO" id="GO:0008017">
    <property type="term" value="F:microtubule binding"/>
    <property type="evidence" value="ECO:0007669"/>
    <property type="project" value="InterPro"/>
</dbReference>
<evidence type="ECO:0000256" key="2">
    <source>
        <dbReference type="ARBA" id="ARBA00022490"/>
    </source>
</evidence>
<dbReference type="Pfam" id="PF13925">
    <property type="entry name" value="Katanin_con80"/>
    <property type="match status" value="1"/>
</dbReference>
<keyword evidence="3" id="KW-0206">Cytoskeleton</keyword>
<dbReference type="EMBL" id="GL376634">
    <property type="status" value="NOT_ANNOTATED_CDS"/>
    <property type="molecule type" value="Genomic_DNA"/>
</dbReference>
<evidence type="ECO:0000313" key="5">
    <source>
        <dbReference type="EnsemblProtists" id="PYU1_T001759"/>
    </source>
</evidence>